<dbReference type="GO" id="GO:0097367">
    <property type="term" value="F:carbohydrate derivative binding"/>
    <property type="evidence" value="ECO:0007669"/>
    <property type="project" value="InterPro"/>
</dbReference>
<gene>
    <name evidence="2" type="ORF">SAMN05421823_11122</name>
</gene>
<accession>A0A1G9R3R5</accession>
<dbReference type="EMBL" id="FNFO01000011">
    <property type="protein sequence ID" value="SDM17863.1"/>
    <property type="molecule type" value="Genomic_DNA"/>
</dbReference>
<dbReference type="PROSITE" id="PS51464">
    <property type="entry name" value="SIS"/>
    <property type="match status" value="1"/>
</dbReference>
<evidence type="ECO:0000313" key="3">
    <source>
        <dbReference type="Proteomes" id="UP000198510"/>
    </source>
</evidence>
<dbReference type="InterPro" id="IPR050099">
    <property type="entry name" value="SIS_GmhA/DiaA_subfam"/>
</dbReference>
<reference evidence="2 3" key="1">
    <citation type="submission" date="2016-10" db="EMBL/GenBank/DDBJ databases">
        <authorList>
            <person name="de Groot N.N."/>
        </authorList>
    </citation>
    <scope>NUCLEOTIDE SEQUENCE [LARGE SCALE GENOMIC DNA]</scope>
    <source>
        <strain evidence="2 3">DSM 25186</strain>
    </source>
</reference>
<protein>
    <submittedName>
        <fullName evidence="2">Uncharacterized protein, contains SIS (Sugar ISomerase) phosphosugar binding domain</fullName>
    </submittedName>
</protein>
<dbReference type="AlphaFoldDB" id="A0A1G9R3R5"/>
<dbReference type="OrthoDB" id="9805185at2"/>
<dbReference type="CDD" id="cd05013">
    <property type="entry name" value="SIS_RpiR"/>
    <property type="match status" value="1"/>
</dbReference>
<dbReference type="NCBIfam" id="NF002805">
    <property type="entry name" value="PRK02947.1"/>
    <property type="match status" value="1"/>
</dbReference>
<sequence>MFEYVTKVQEQIQRIATSQKPQLEEAARWMARALVEDRIIHTFGTGHSHMIGLELFTRAGGLAPVNAVLDDLVLSTSGARRGAEVERISGLADVLWDKYDIRSGDLMLVISNSGRNAMPLEMALRARKEGLQVIAITSLEQSKQYPSRHPSGRKLYEVADLVIDNCVPSGDGLMHVDGNLTGPASSMSGILIVNTIATEAMKLAAAQGVKLPIYHSQNIDGYSNEELYRKYESRIKHL</sequence>
<dbReference type="SUPFAM" id="SSF53697">
    <property type="entry name" value="SIS domain"/>
    <property type="match status" value="1"/>
</dbReference>
<proteinExistence type="predicted"/>
<evidence type="ECO:0000313" key="2">
    <source>
        <dbReference type="EMBL" id="SDM17863.1"/>
    </source>
</evidence>
<name>A0A1G9R3R5_9BACT</name>
<dbReference type="InterPro" id="IPR035472">
    <property type="entry name" value="RpiR-like_SIS"/>
</dbReference>
<dbReference type="InterPro" id="IPR001347">
    <property type="entry name" value="SIS_dom"/>
</dbReference>
<keyword evidence="2" id="KW-0413">Isomerase</keyword>
<dbReference type="PANTHER" id="PTHR30390">
    <property type="entry name" value="SEDOHEPTULOSE 7-PHOSPHATE ISOMERASE / DNAA INITIATOR-ASSOCIATING FACTOR FOR REPLICATION INITIATION"/>
    <property type="match status" value="1"/>
</dbReference>
<dbReference type="Pfam" id="PF13580">
    <property type="entry name" value="SIS_2"/>
    <property type="match status" value="1"/>
</dbReference>
<evidence type="ECO:0000259" key="1">
    <source>
        <dbReference type="PROSITE" id="PS51464"/>
    </source>
</evidence>
<dbReference type="PANTHER" id="PTHR30390:SF7">
    <property type="entry name" value="PHOSPHOHEPTOSE ISOMERASE"/>
    <property type="match status" value="1"/>
</dbReference>
<dbReference type="Proteomes" id="UP000198510">
    <property type="component" value="Unassembled WGS sequence"/>
</dbReference>
<feature type="domain" description="SIS" evidence="1">
    <location>
        <begin position="30"/>
        <end position="206"/>
    </location>
</feature>
<dbReference type="RefSeq" id="WP_089686496.1">
    <property type="nucleotide sequence ID" value="NZ_FNFO01000011.1"/>
</dbReference>
<organism evidence="2 3">
    <name type="scientific">Catalinimonas alkaloidigena</name>
    <dbReference type="NCBI Taxonomy" id="1075417"/>
    <lineage>
        <taxon>Bacteria</taxon>
        <taxon>Pseudomonadati</taxon>
        <taxon>Bacteroidota</taxon>
        <taxon>Cytophagia</taxon>
        <taxon>Cytophagales</taxon>
        <taxon>Catalimonadaceae</taxon>
        <taxon>Catalinimonas</taxon>
    </lineage>
</organism>
<dbReference type="Gene3D" id="3.40.50.10490">
    <property type="entry name" value="Glucose-6-phosphate isomerase like protein, domain 1"/>
    <property type="match status" value="1"/>
</dbReference>
<dbReference type="InterPro" id="IPR046348">
    <property type="entry name" value="SIS_dom_sf"/>
</dbReference>
<dbReference type="STRING" id="1075417.SAMN05421823_11122"/>
<keyword evidence="3" id="KW-1185">Reference proteome</keyword>
<dbReference type="GO" id="GO:1901135">
    <property type="term" value="P:carbohydrate derivative metabolic process"/>
    <property type="evidence" value="ECO:0007669"/>
    <property type="project" value="InterPro"/>
</dbReference>
<dbReference type="GO" id="GO:0016853">
    <property type="term" value="F:isomerase activity"/>
    <property type="evidence" value="ECO:0007669"/>
    <property type="project" value="UniProtKB-KW"/>
</dbReference>